<dbReference type="CDD" id="cd00146">
    <property type="entry name" value="PKD"/>
    <property type="match status" value="1"/>
</dbReference>
<proteinExistence type="predicted"/>
<dbReference type="OrthoDB" id="9765926at2"/>
<feature type="signal peptide" evidence="1">
    <location>
        <begin position="1"/>
        <end position="21"/>
    </location>
</feature>
<dbReference type="AlphaFoldDB" id="A0M3R1"/>
<dbReference type="NCBIfam" id="TIGR04131">
    <property type="entry name" value="Bac_Flav_CTERM"/>
    <property type="match status" value="1"/>
</dbReference>
<dbReference type="RefSeq" id="WP_011710159.1">
    <property type="nucleotide sequence ID" value="NC_008571.1"/>
</dbReference>
<evidence type="ECO:0000313" key="3">
    <source>
        <dbReference type="EMBL" id="CAL67256.1"/>
    </source>
</evidence>
<dbReference type="EMBL" id="CU207366">
    <property type="protein sequence ID" value="CAL67256.1"/>
    <property type="molecule type" value="Genomic_DNA"/>
</dbReference>
<evidence type="ECO:0000259" key="2">
    <source>
        <dbReference type="PROSITE" id="PS50093"/>
    </source>
</evidence>
<dbReference type="InterPro" id="IPR026341">
    <property type="entry name" value="T9SS_type_B"/>
</dbReference>
<dbReference type="PROSITE" id="PS50093">
    <property type="entry name" value="PKD"/>
    <property type="match status" value="1"/>
</dbReference>
<sequence>MKLRYCLFFFLLLIFTTKSSAQKEAGTWYFGDRAGLNFSSGSPVPLTNGQLQTIEGSATISDRDGNLLFYTQGNTVFTRQHNIMPNGEELKGNVSSTQSAIIVPRPGNPLKYFIFTVDKPDYFRIQNDPIEGVHYSEVDMTLNSGRGAIIPNRKNIHLVTYDPNDPLENEYKSSEKISSVISGNCISYWVVTQLSNKFYAFNVSSEGVNSTPVISTIPTSFPPLITDNNLNLTAPGYMKISPDGKKIAIAFTGTSLGNSSNGTKSSGKVYLYDFNDVTGKVTNENLILNNTYPYGVEFSADSKKLYTTANTYNNRDQLQSGELYQFDLERINIGASKSLINTSNNVAGALQLAIDGKIYRAGYPQSSGAVHHNFLSVINNPEANASSVDYDHNSVDISPRDVKLGLPPFVQSLLNNNFDAENFCLGEATKFTINGGVNYDSIKWEFGDGTTSSEESPSHTYSEPGTYVVSLTKFINNIPQDPVCEEVTIIGFDQAAQNYTLTQCDISDDDPDDGLTDFNLQIARDNFTGGDNNIKVLFYEDTQSAQLDDLNQGGLPDIYRNTSAGQTLVAKVTDYDNECASYSEFDLATSSSVEPIKVQTLIGCSTNSEEAEFNFVSITEEVRIELNLNQNTIITFHEDKNEALLGENPLSNNYFSEEKTIYLRVNSDQACYSLGILNLEIVEFPEIQQEYNLQSCSDNFPLDLGNEIGLATPGDFLYEWSTGQNSPTIQVNESGTFILNLIRKNSGCSIEIEFQVEKIEAPEISEIEITNEGSNNTLNVLTNSIDQNTVFALDDIEGPYQSSPIFQNVPGGSHKIYIKNDQACEIGAQEISLYGHPAFFTPNNDGYHDLWRPFDIPDPDYALAGIFIFDRYGKLLIQLPPNTKGWDGTSNGKPMPSDDYWFEVRLQNGKVFNGHFSLVR</sequence>
<name>A0M3R1_CHRFK</name>
<organism evidence="3 4">
    <name type="scientific">Christiangramia forsetii (strain DSM 17595 / CGMCC 1.15422 / KT0803)</name>
    <name type="common">Gramella forsetii</name>
    <dbReference type="NCBI Taxonomy" id="411154"/>
    <lineage>
        <taxon>Bacteria</taxon>
        <taxon>Pseudomonadati</taxon>
        <taxon>Bacteroidota</taxon>
        <taxon>Flavobacteriia</taxon>
        <taxon>Flavobacteriales</taxon>
        <taxon>Flavobacteriaceae</taxon>
        <taxon>Christiangramia</taxon>
    </lineage>
</organism>
<dbReference type="SUPFAM" id="SSF75011">
    <property type="entry name" value="3-carboxy-cis,cis-mucoante lactonizing enzyme"/>
    <property type="match status" value="1"/>
</dbReference>
<feature type="chain" id="PRO_5002627205" evidence="1">
    <location>
        <begin position="22"/>
        <end position="920"/>
    </location>
</feature>
<dbReference type="HOGENOM" id="CLU_012935_0_0_10"/>
<keyword evidence="1" id="KW-0732">Signal</keyword>
<accession>A0M3R1</accession>
<dbReference type="SUPFAM" id="SSF49299">
    <property type="entry name" value="PKD domain"/>
    <property type="match status" value="1"/>
</dbReference>
<dbReference type="Proteomes" id="UP000000755">
    <property type="component" value="Chromosome"/>
</dbReference>
<protein>
    <submittedName>
        <fullName evidence="3">Secreted protein containing PKD domain</fullName>
    </submittedName>
</protein>
<dbReference type="Pfam" id="PF13585">
    <property type="entry name" value="CHU_C"/>
    <property type="match status" value="1"/>
</dbReference>
<dbReference type="InterPro" id="IPR000601">
    <property type="entry name" value="PKD_dom"/>
</dbReference>
<dbReference type="InterPro" id="IPR015943">
    <property type="entry name" value="WD40/YVTN_repeat-like_dom_sf"/>
</dbReference>
<dbReference type="InterPro" id="IPR013783">
    <property type="entry name" value="Ig-like_fold"/>
</dbReference>
<feature type="domain" description="PKD" evidence="2">
    <location>
        <begin position="441"/>
        <end position="472"/>
    </location>
</feature>
<evidence type="ECO:0000313" key="4">
    <source>
        <dbReference type="Proteomes" id="UP000000755"/>
    </source>
</evidence>
<dbReference type="KEGG" id="gfo:GFO_2291"/>
<evidence type="ECO:0000256" key="1">
    <source>
        <dbReference type="SAM" id="SignalP"/>
    </source>
</evidence>
<reference evidence="3 4" key="1">
    <citation type="journal article" date="2006" name="Environ. Microbiol.">
        <title>Whole genome analysis of the marine Bacteroidetes'Gramella forsetii' reveals adaptations to degradation of polymeric organic matter.</title>
        <authorList>
            <person name="Bauer M."/>
            <person name="Kube M."/>
            <person name="Teeling H."/>
            <person name="Richter M."/>
            <person name="Lombardot T."/>
            <person name="Allers E."/>
            <person name="Wuerdemann C.A."/>
            <person name="Quast C."/>
            <person name="Kuhl H."/>
            <person name="Knaust F."/>
            <person name="Woebken D."/>
            <person name="Bischof K."/>
            <person name="Mussmann M."/>
            <person name="Choudhuri J.V."/>
            <person name="Meyer F."/>
            <person name="Reinhardt R."/>
            <person name="Amann R.I."/>
            <person name="Gloeckner F.O."/>
        </authorList>
    </citation>
    <scope>NUCLEOTIDE SEQUENCE [LARGE SCALE GENOMIC DNA]</scope>
    <source>
        <strain evidence="3 4">KT0803</strain>
    </source>
</reference>
<dbReference type="Gene3D" id="2.60.40.10">
    <property type="entry name" value="Immunoglobulins"/>
    <property type="match status" value="1"/>
</dbReference>
<dbReference type="InterPro" id="IPR035986">
    <property type="entry name" value="PKD_dom_sf"/>
</dbReference>
<dbReference type="Gene3D" id="2.130.10.10">
    <property type="entry name" value="YVTN repeat-like/Quinoprotein amine dehydrogenase"/>
    <property type="match status" value="1"/>
</dbReference>
<gene>
    <name evidence="3" type="ordered locus">GFO_2291</name>
</gene>
<dbReference type="STRING" id="411154.GFO_2291"/>
<dbReference type="Pfam" id="PF18911">
    <property type="entry name" value="PKD_4"/>
    <property type="match status" value="1"/>
</dbReference>
<dbReference type="eggNOG" id="COG3291">
    <property type="taxonomic scope" value="Bacteria"/>
</dbReference>